<dbReference type="GO" id="GO:0005788">
    <property type="term" value="C:endoplasmic reticulum lumen"/>
    <property type="evidence" value="ECO:0007669"/>
    <property type="project" value="TreeGrafter"/>
</dbReference>
<dbReference type="PANTHER" id="PTHR44340:SF1">
    <property type="entry name" value="DNAJ HOMOLOG SUBFAMILY C MEMBER 10"/>
    <property type="match status" value="1"/>
</dbReference>
<dbReference type="PROSITE" id="PS00194">
    <property type="entry name" value="THIOREDOXIN_1"/>
    <property type="match status" value="1"/>
</dbReference>
<name>A0A3P7DN68_WUCBA</name>
<dbReference type="OMA" id="APTWRKF"/>
<keyword evidence="11" id="KW-1185">Reference proteome</keyword>
<evidence type="ECO:0000256" key="1">
    <source>
        <dbReference type="ARBA" id="ARBA00004163"/>
    </source>
</evidence>
<dbReference type="FunFam" id="1.10.287.110:FF:000029">
    <property type="entry name" value="DnaJ homolog subfamily C member 10"/>
    <property type="match status" value="1"/>
</dbReference>
<dbReference type="InterPro" id="IPR018253">
    <property type="entry name" value="DnaJ_domain_CS"/>
</dbReference>
<dbReference type="InterPro" id="IPR013766">
    <property type="entry name" value="Thioredoxin_domain"/>
</dbReference>
<dbReference type="EMBL" id="UYWW01000356">
    <property type="protein sequence ID" value="VDM08236.1"/>
    <property type="molecule type" value="Genomic_DNA"/>
</dbReference>
<keyword evidence="7" id="KW-0812">Transmembrane</keyword>
<evidence type="ECO:0000313" key="11">
    <source>
        <dbReference type="Proteomes" id="UP000270924"/>
    </source>
</evidence>
<keyword evidence="4" id="KW-0072">Autophagy</keyword>
<gene>
    <name evidence="10" type="ORF">WBA_LOCUS1622</name>
</gene>
<reference evidence="10 11" key="1">
    <citation type="submission" date="2018-11" db="EMBL/GenBank/DDBJ databases">
        <authorList>
            <consortium name="Pathogen Informatics"/>
        </authorList>
    </citation>
    <scope>NUCLEOTIDE SEQUENCE [LARGE SCALE GENOMIC DNA]</scope>
</reference>
<comment type="subcellular location">
    <subcellularLocation>
        <location evidence="1">Endoplasmic reticulum membrane</location>
        <topology evidence="1">Single-pass type IV membrane protein</topology>
    </subcellularLocation>
</comment>
<evidence type="ECO:0000256" key="7">
    <source>
        <dbReference type="SAM" id="Phobius"/>
    </source>
</evidence>
<dbReference type="Pfam" id="PF00226">
    <property type="entry name" value="DnaJ"/>
    <property type="match status" value="1"/>
</dbReference>
<organism evidence="10 11">
    <name type="scientific">Wuchereria bancrofti</name>
    <dbReference type="NCBI Taxonomy" id="6293"/>
    <lineage>
        <taxon>Eukaryota</taxon>
        <taxon>Metazoa</taxon>
        <taxon>Ecdysozoa</taxon>
        <taxon>Nematoda</taxon>
        <taxon>Chromadorea</taxon>
        <taxon>Rhabditida</taxon>
        <taxon>Spirurina</taxon>
        <taxon>Spiruromorpha</taxon>
        <taxon>Filarioidea</taxon>
        <taxon>Onchocercidae</taxon>
        <taxon>Wuchereria</taxon>
    </lineage>
</organism>
<dbReference type="Proteomes" id="UP000270924">
    <property type="component" value="Unassembled WGS sequence"/>
</dbReference>
<evidence type="ECO:0000313" key="10">
    <source>
        <dbReference type="EMBL" id="VDM08236.1"/>
    </source>
</evidence>
<feature type="domain" description="Thioredoxin" evidence="9">
    <location>
        <begin position="701"/>
        <end position="822"/>
    </location>
</feature>
<sequence>MFGMLVTFEGCLYMHYVVHANIAHFLPVFMWVFMYCFSFQKLHMVMRLILFSKFCFFLLISCISCEDFYRLLGISREADNRAIRRAFRKLVLVKHPDKNPNDNNAHKEFMKLYRAYEVLMDEELRKIYDQHGEKGLSDNFKENHQYQPWQFYKDNFGIYDEDREIITLSRSDFERTVSGTSEIWFINFYSTFCSHCHQLAPIWRKFAQEMGDVLRIGAVNCAEDPVLCHSQGVTGYPSLVIYPHRHFFHGQRQLNQIVTFAMKYVTGIVLQLMDSDTDLFKIKESRKDAHGWLLDFCERRSSDCLSELDRKKLAANLHGLVNVAKVDCDESVKLCTLFDRRSGVVYFRPDDGREPDDAREINSLNFKEIVATVLTYVPDIPYIDKLLEEIVEAQIRDHSFLVRFSSGEIDSNTELKKLPTKVITGEIKVYFADCSKAKDICGNLKLNKLPKWVLFKKQGSYEIYHGKMETVHNIALFAIESHSSPLVTLTAETYESAIDSGDEWLIDYYAPWCPPCLRLLKELRKLHNYVKSIKIGTIDCDQHGDICRKASANAYPSIVWHSGGRSFAHAGYLDVIAIAEFIEDTRNPIVVDLSPSDFDRLVLDGRQGTIWLVDFYTPWCGPCNQLAPEYKKLARNMRMKEFVHFGMVDCDHHRHLCMNLGVQSYPTIRLYLPASYTVDYPSNWWRDHRSMEVWLRNYLPSKVISMGNDFFVKVLEDDEPWLVDFFVTWCSHCIEFAPVFERVAEVLHGRVKLAKVDCGLWPNVCRNVGVTIYPTVRFYGGSRNSHIQTASGTSIESQNADNIVYQTEKELAKRNRLYKTEL</sequence>
<dbReference type="InterPro" id="IPR017937">
    <property type="entry name" value="Thioredoxin_CS"/>
</dbReference>
<dbReference type="PROSITE" id="PS00636">
    <property type="entry name" value="DNAJ_1"/>
    <property type="match status" value="1"/>
</dbReference>
<dbReference type="PROSITE" id="PS51352">
    <property type="entry name" value="THIOREDOXIN_2"/>
    <property type="match status" value="3"/>
</dbReference>
<dbReference type="SUPFAM" id="SSF52833">
    <property type="entry name" value="Thioredoxin-like"/>
    <property type="match status" value="5"/>
</dbReference>
<dbReference type="SUPFAM" id="SSF46565">
    <property type="entry name" value="Chaperone J-domain"/>
    <property type="match status" value="1"/>
</dbReference>
<dbReference type="GO" id="GO:0015035">
    <property type="term" value="F:protein-disulfide reductase activity"/>
    <property type="evidence" value="ECO:0007669"/>
    <property type="project" value="TreeGrafter"/>
</dbReference>
<evidence type="ECO:0000256" key="3">
    <source>
        <dbReference type="ARBA" id="ARBA00020921"/>
    </source>
</evidence>
<dbReference type="Pfam" id="PF00085">
    <property type="entry name" value="Thioredoxin"/>
    <property type="match status" value="4"/>
</dbReference>
<evidence type="ECO:0000259" key="8">
    <source>
        <dbReference type="PROSITE" id="PS50076"/>
    </source>
</evidence>
<feature type="domain" description="Thioredoxin" evidence="9">
    <location>
        <begin position="147"/>
        <end position="267"/>
    </location>
</feature>
<dbReference type="OrthoDB" id="5810603at2759"/>
<evidence type="ECO:0000256" key="6">
    <source>
        <dbReference type="ARBA" id="ARBA00035043"/>
    </source>
</evidence>
<evidence type="ECO:0000256" key="4">
    <source>
        <dbReference type="ARBA" id="ARBA00023006"/>
    </source>
</evidence>
<evidence type="ECO:0000256" key="2">
    <source>
        <dbReference type="ARBA" id="ARBA00020920"/>
    </source>
</evidence>
<dbReference type="InParanoid" id="A0A3P7DN68"/>
<dbReference type="AlphaFoldDB" id="A0A3P7DN68"/>
<comment type="function">
    <text evidence="5">Plays an important role in regulating the size of autophagosomes during the formation process.</text>
</comment>
<dbReference type="GO" id="GO:0051787">
    <property type="term" value="F:misfolded protein binding"/>
    <property type="evidence" value="ECO:0007669"/>
    <property type="project" value="TreeGrafter"/>
</dbReference>
<keyword evidence="7" id="KW-1133">Transmembrane helix</keyword>
<evidence type="ECO:0000256" key="5">
    <source>
        <dbReference type="ARBA" id="ARBA00035002"/>
    </source>
</evidence>
<feature type="transmembrane region" description="Helical" evidence="7">
    <location>
        <begin position="44"/>
        <end position="61"/>
    </location>
</feature>
<dbReference type="GO" id="GO:0005789">
    <property type="term" value="C:endoplasmic reticulum membrane"/>
    <property type="evidence" value="ECO:0007669"/>
    <property type="project" value="UniProtKB-SubCell"/>
</dbReference>
<proteinExistence type="predicted"/>
<evidence type="ECO:0000259" key="9">
    <source>
        <dbReference type="PROSITE" id="PS51352"/>
    </source>
</evidence>
<dbReference type="GO" id="GO:0036498">
    <property type="term" value="P:IRE1-mediated unfolded protein response"/>
    <property type="evidence" value="ECO:0007669"/>
    <property type="project" value="TreeGrafter"/>
</dbReference>
<dbReference type="SMART" id="SM00271">
    <property type="entry name" value="DnaJ"/>
    <property type="match status" value="1"/>
</dbReference>
<dbReference type="CDD" id="cd06257">
    <property type="entry name" value="DnaJ"/>
    <property type="match status" value="1"/>
</dbReference>
<dbReference type="PRINTS" id="PR00625">
    <property type="entry name" value="JDOMAIN"/>
</dbReference>
<dbReference type="FunCoup" id="A0A3P7DN68">
    <property type="interactions" value="1833"/>
</dbReference>
<feature type="transmembrane region" description="Helical" evidence="7">
    <location>
        <begin position="12"/>
        <end position="37"/>
    </location>
</feature>
<dbReference type="InterPro" id="IPR036869">
    <property type="entry name" value="J_dom_sf"/>
</dbReference>
<accession>A0A3P7DN68</accession>
<dbReference type="InterPro" id="IPR036249">
    <property type="entry name" value="Thioredoxin-like_sf"/>
</dbReference>
<protein>
    <recommendedName>
        <fullName evidence="2">DnaJ homolog subfamily C member 10</fullName>
    </recommendedName>
    <alternativeName>
        <fullName evidence="3">DnaJ homolog subfamily C member 16</fullName>
    </alternativeName>
    <alternativeName>
        <fullName evidence="6">Endoplasmic reticulum DNA J domain-containing protein 8</fullName>
    </alternativeName>
</protein>
<dbReference type="InterPro" id="IPR052460">
    <property type="entry name" value="ER_disulfide_reductase"/>
</dbReference>
<dbReference type="Gene3D" id="3.40.30.10">
    <property type="entry name" value="Glutaredoxin"/>
    <property type="match status" value="6"/>
</dbReference>
<keyword evidence="7" id="KW-0472">Membrane</keyword>
<dbReference type="GO" id="GO:0016671">
    <property type="term" value="F:oxidoreductase activity, acting on a sulfur group of donors, disulfide as acceptor"/>
    <property type="evidence" value="ECO:0007669"/>
    <property type="project" value="TreeGrafter"/>
</dbReference>
<dbReference type="PROSITE" id="PS50076">
    <property type="entry name" value="DNAJ_2"/>
    <property type="match status" value="1"/>
</dbReference>
<dbReference type="PANTHER" id="PTHR44340">
    <property type="entry name" value="DNAJ HOMOLOG SUBFAMILY C MEMBER 10"/>
    <property type="match status" value="1"/>
</dbReference>
<feature type="domain" description="J" evidence="8">
    <location>
        <begin position="67"/>
        <end position="132"/>
    </location>
</feature>
<feature type="domain" description="Thioredoxin" evidence="9">
    <location>
        <begin position="570"/>
        <end position="700"/>
    </location>
</feature>
<dbReference type="GO" id="GO:0006914">
    <property type="term" value="P:autophagy"/>
    <property type="evidence" value="ECO:0007669"/>
    <property type="project" value="UniProtKB-KW"/>
</dbReference>
<dbReference type="InterPro" id="IPR001623">
    <property type="entry name" value="DnaJ_domain"/>
</dbReference>
<dbReference type="Gene3D" id="1.10.287.110">
    <property type="entry name" value="DnaJ domain"/>
    <property type="match status" value="1"/>
</dbReference>